<evidence type="ECO:0000313" key="1">
    <source>
        <dbReference type="EMBL" id="SVD87051.1"/>
    </source>
</evidence>
<dbReference type="AlphaFoldDB" id="A0A382YVA4"/>
<name>A0A382YVA4_9ZZZZ</name>
<sequence>MFINKVEYILDYLWLGGGNESAGSDKKSAHVHIIFNISRFEMRYKVDIDNQTKIDNTPRWMNYQKGNVYFNQK</sequence>
<accession>A0A382YVA4</accession>
<dbReference type="EMBL" id="UINC01178730">
    <property type="protein sequence ID" value="SVD87051.1"/>
    <property type="molecule type" value="Genomic_DNA"/>
</dbReference>
<organism evidence="1">
    <name type="scientific">marine metagenome</name>
    <dbReference type="NCBI Taxonomy" id="408172"/>
    <lineage>
        <taxon>unclassified sequences</taxon>
        <taxon>metagenomes</taxon>
        <taxon>ecological metagenomes</taxon>
    </lineage>
</organism>
<reference evidence="1" key="1">
    <citation type="submission" date="2018-05" db="EMBL/GenBank/DDBJ databases">
        <authorList>
            <person name="Lanie J.A."/>
            <person name="Ng W.-L."/>
            <person name="Kazmierczak K.M."/>
            <person name="Andrzejewski T.M."/>
            <person name="Davidsen T.M."/>
            <person name="Wayne K.J."/>
            <person name="Tettelin H."/>
            <person name="Glass J.I."/>
            <person name="Rusch D."/>
            <person name="Podicherti R."/>
            <person name="Tsui H.-C.T."/>
            <person name="Winkler M.E."/>
        </authorList>
    </citation>
    <scope>NUCLEOTIDE SEQUENCE</scope>
</reference>
<proteinExistence type="predicted"/>
<gene>
    <name evidence="1" type="ORF">METZ01_LOCUS439905</name>
</gene>
<protein>
    <submittedName>
        <fullName evidence="1">Uncharacterized protein</fullName>
    </submittedName>
</protein>